<comment type="cofactor">
    <cofactor evidence="3">
        <name>Zn(2+)</name>
        <dbReference type="ChEBI" id="CHEBI:29105"/>
    </cofactor>
    <text evidence="3">Binds 1 divalent metal cation per subunit.</text>
</comment>
<feature type="domain" description="SMP-30/Gluconolactonase/LRE-like region" evidence="4">
    <location>
        <begin position="28"/>
        <end position="289"/>
    </location>
</feature>
<accession>A0AAX6MD65</accession>
<proteinExistence type="inferred from homology"/>
<keyword evidence="6" id="KW-1185">Reference proteome</keyword>
<dbReference type="PANTHER" id="PTHR10907:SF47">
    <property type="entry name" value="REGUCALCIN"/>
    <property type="match status" value="1"/>
</dbReference>
<dbReference type="PANTHER" id="PTHR10907">
    <property type="entry name" value="REGUCALCIN"/>
    <property type="match status" value="1"/>
</dbReference>
<comment type="similarity">
    <text evidence="1">Belongs to the SMP-30/CGR1 family.</text>
</comment>
<dbReference type="Gene3D" id="2.120.10.30">
    <property type="entry name" value="TolB, C-terminal domain"/>
    <property type="match status" value="1"/>
</dbReference>
<dbReference type="InterPro" id="IPR005511">
    <property type="entry name" value="SMP-30"/>
</dbReference>
<evidence type="ECO:0000256" key="3">
    <source>
        <dbReference type="PIRSR" id="PIRSR605511-2"/>
    </source>
</evidence>
<feature type="binding site" evidence="3">
    <location>
        <position position="234"/>
    </location>
    <ligand>
        <name>a divalent metal cation</name>
        <dbReference type="ChEBI" id="CHEBI:60240"/>
    </ligand>
</feature>
<dbReference type="PRINTS" id="PR01790">
    <property type="entry name" value="SMP30FAMILY"/>
</dbReference>
<dbReference type="InterPro" id="IPR013658">
    <property type="entry name" value="SGL"/>
</dbReference>
<dbReference type="InterPro" id="IPR011042">
    <property type="entry name" value="6-blade_b-propeller_TolB-like"/>
</dbReference>
<evidence type="ECO:0000313" key="5">
    <source>
        <dbReference type="EMBL" id="KAK6950366.1"/>
    </source>
</evidence>
<feature type="binding site" evidence="3">
    <location>
        <position position="137"/>
    </location>
    <ligand>
        <name>substrate</name>
    </ligand>
</feature>
<organism evidence="5 6">
    <name type="scientific">Daldinia eschscholtzii</name>
    <dbReference type="NCBI Taxonomy" id="292717"/>
    <lineage>
        <taxon>Eukaryota</taxon>
        <taxon>Fungi</taxon>
        <taxon>Dikarya</taxon>
        <taxon>Ascomycota</taxon>
        <taxon>Pezizomycotina</taxon>
        <taxon>Sordariomycetes</taxon>
        <taxon>Xylariomycetidae</taxon>
        <taxon>Xylariales</taxon>
        <taxon>Hypoxylaceae</taxon>
        <taxon>Daldinia</taxon>
    </lineage>
</organism>
<dbReference type="AlphaFoldDB" id="A0AAX6MD65"/>
<feature type="binding site" evidence="3">
    <location>
        <position position="185"/>
    </location>
    <ligand>
        <name>a divalent metal cation</name>
        <dbReference type="ChEBI" id="CHEBI:60240"/>
    </ligand>
</feature>
<dbReference type="EMBL" id="JBANMG010000008">
    <property type="protein sequence ID" value="KAK6950366.1"/>
    <property type="molecule type" value="Genomic_DNA"/>
</dbReference>
<comment type="caution">
    <text evidence="5">The sequence shown here is derived from an EMBL/GenBank/DDBJ whole genome shotgun (WGS) entry which is preliminary data.</text>
</comment>
<keyword evidence="3" id="KW-0479">Metal-binding</keyword>
<dbReference type="SUPFAM" id="SSF63829">
    <property type="entry name" value="Calcium-dependent phosphotriesterase"/>
    <property type="match status" value="1"/>
</dbReference>
<sequence>MSAAVEVKPQQLQQWHVKEPYLHLRCGLGEGPYYEAATHSLRFVDIKKKRVHVVDLDKIPYPNPNPSVDPSSAPAGVETIQLDTPVTVTADIEGVDPRERILIGAKYGLAVLDRRTGAYEYVTKFHPDKDNERLRSNDGAVDPHGRFWLGSMSDFGYDLQPEGSVFLFDGTRTARSMRHPVTIPNSVAWSPDGRTLYFTHSTERTIHAYDYDPDSGEVSRERAFYVHDGPGEPDGSRVDVDGNLWQAVYGESRVLKISPEGKLVGEIRLPTKNITCTQFVGTELFITTAGMQQGEGTPEEVDLSGALFRVDVGVKGLDPFLFKLSKAVDPAS</sequence>
<dbReference type="GO" id="GO:0005509">
    <property type="term" value="F:calcium ion binding"/>
    <property type="evidence" value="ECO:0007669"/>
    <property type="project" value="TreeGrafter"/>
</dbReference>
<name>A0AAX6MD65_9PEZI</name>
<feature type="active site" description="Proton donor/acceptor" evidence="2">
    <location>
        <position position="234"/>
    </location>
</feature>
<reference evidence="5 6" key="1">
    <citation type="journal article" date="2024" name="Front Chem Biol">
        <title>Unveiling the potential of Daldinia eschscholtzii MFLUCC 19-0629 through bioactivity and bioinformatics studies for enhanced sustainable agriculture production.</title>
        <authorList>
            <person name="Brooks S."/>
            <person name="Weaver J.A."/>
            <person name="Klomchit A."/>
            <person name="Alharthi S.A."/>
            <person name="Onlamun T."/>
            <person name="Nurani R."/>
            <person name="Vong T.K."/>
            <person name="Alberti F."/>
            <person name="Greco C."/>
        </authorList>
    </citation>
    <scope>NUCLEOTIDE SEQUENCE [LARGE SCALE GENOMIC DNA]</scope>
    <source>
        <strain evidence="5">MFLUCC 19-0629</strain>
    </source>
</reference>
<feature type="binding site" evidence="3">
    <location>
        <position position="135"/>
    </location>
    <ligand>
        <name>substrate</name>
    </ligand>
</feature>
<gene>
    <name evidence="5" type="ORF">Daesc_008692</name>
</gene>
<evidence type="ECO:0000259" key="4">
    <source>
        <dbReference type="Pfam" id="PF08450"/>
    </source>
</evidence>
<keyword evidence="3" id="KW-0862">Zinc</keyword>
<protein>
    <recommendedName>
        <fullName evidence="4">SMP-30/Gluconolactonase/LRE-like region domain-containing protein</fullName>
    </recommendedName>
</protein>
<evidence type="ECO:0000313" key="6">
    <source>
        <dbReference type="Proteomes" id="UP001369815"/>
    </source>
</evidence>
<dbReference type="GO" id="GO:0004341">
    <property type="term" value="F:gluconolactonase activity"/>
    <property type="evidence" value="ECO:0007669"/>
    <property type="project" value="TreeGrafter"/>
</dbReference>
<feature type="binding site" evidence="3">
    <location>
        <position position="30"/>
    </location>
    <ligand>
        <name>a divalent metal cation</name>
        <dbReference type="ChEBI" id="CHEBI:60240"/>
    </ligand>
</feature>
<dbReference type="Pfam" id="PF08450">
    <property type="entry name" value="SGL"/>
    <property type="match status" value="1"/>
</dbReference>
<dbReference type="Proteomes" id="UP001369815">
    <property type="component" value="Unassembled WGS sequence"/>
</dbReference>
<evidence type="ECO:0000256" key="2">
    <source>
        <dbReference type="PIRSR" id="PIRSR605511-1"/>
    </source>
</evidence>
<evidence type="ECO:0000256" key="1">
    <source>
        <dbReference type="ARBA" id="ARBA00008853"/>
    </source>
</evidence>